<evidence type="ECO:0000313" key="1">
    <source>
        <dbReference type="EMBL" id="KKK58320.1"/>
    </source>
</evidence>
<organism evidence="1">
    <name type="scientific">marine sediment metagenome</name>
    <dbReference type="NCBI Taxonomy" id="412755"/>
    <lineage>
        <taxon>unclassified sequences</taxon>
        <taxon>metagenomes</taxon>
        <taxon>ecological metagenomes</taxon>
    </lineage>
</organism>
<protein>
    <submittedName>
        <fullName evidence="1">Uncharacterized protein</fullName>
    </submittedName>
</protein>
<dbReference type="EMBL" id="LAZR01064042">
    <property type="protein sequence ID" value="KKK58320.1"/>
    <property type="molecule type" value="Genomic_DNA"/>
</dbReference>
<gene>
    <name evidence="1" type="ORF">LCGC14_3045600</name>
</gene>
<feature type="non-terminal residue" evidence="1">
    <location>
        <position position="1"/>
    </location>
</feature>
<proteinExistence type="predicted"/>
<sequence>VQEASMKLSLRKRFGWVHVRGGRLLRVIHAHPVETNSQTLNAVERRRPFRGKSVTAEPGDLAIEIVAVKTGKVLGYSYFAGAALQLNSYDVRPDRFEEIRSHVLTIPDPGPEHKTDRDLGEARLRAFINAKYSPDSVCAFDYTTKFPVHSVAKTMSQYWSYIPEDENAPESQTHLLGIVRAAKGKEVVILHFQPPMHADDYAATGFQTELVLSAIK</sequence>
<reference evidence="1" key="1">
    <citation type="journal article" date="2015" name="Nature">
        <title>Complex archaea that bridge the gap between prokaryotes and eukaryotes.</title>
        <authorList>
            <person name="Spang A."/>
            <person name="Saw J.H."/>
            <person name="Jorgensen S.L."/>
            <person name="Zaremba-Niedzwiedzka K."/>
            <person name="Martijn J."/>
            <person name="Lind A.E."/>
            <person name="van Eijk R."/>
            <person name="Schleper C."/>
            <person name="Guy L."/>
            <person name="Ettema T.J."/>
        </authorList>
    </citation>
    <scope>NUCLEOTIDE SEQUENCE</scope>
</reference>
<comment type="caution">
    <text evidence="1">The sequence shown here is derived from an EMBL/GenBank/DDBJ whole genome shotgun (WGS) entry which is preliminary data.</text>
</comment>
<accession>A0A0F8XBH8</accession>
<name>A0A0F8XBH8_9ZZZZ</name>
<dbReference type="AlphaFoldDB" id="A0A0F8XBH8"/>